<evidence type="ECO:0000313" key="2">
    <source>
        <dbReference type="Proteomes" id="UP001160116"/>
    </source>
</evidence>
<protein>
    <submittedName>
        <fullName evidence="1">Uncharacterized protein</fullName>
    </submittedName>
</protein>
<dbReference type="RefSeq" id="WP_278345036.1">
    <property type="nucleotide sequence ID" value="NZ_JAOCCL010000018.1"/>
</dbReference>
<evidence type="ECO:0000313" key="1">
    <source>
        <dbReference type="EMBL" id="MDH0826609.1"/>
    </source>
</evidence>
<dbReference type="AlphaFoldDB" id="A0AA42MAV1"/>
<accession>A0AA42MAV1</accession>
<dbReference type="EMBL" id="JAOCCL010000018">
    <property type="protein sequence ID" value="MDH0826609.1"/>
    <property type="molecule type" value="Genomic_DNA"/>
</dbReference>
<organism evidence="1 2">
    <name type="scientific">Acinetobacter johnsonii</name>
    <dbReference type="NCBI Taxonomy" id="40214"/>
    <lineage>
        <taxon>Bacteria</taxon>
        <taxon>Pseudomonadati</taxon>
        <taxon>Pseudomonadota</taxon>
        <taxon>Gammaproteobacteria</taxon>
        <taxon>Moraxellales</taxon>
        <taxon>Moraxellaceae</taxon>
        <taxon>Acinetobacter</taxon>
    </lineage>
</organism>
<reference evidence="1" key="1">
    <citation type="submission" date="2022-09" db="EMBL/GenBank/DDBJ databases">
        <title>Intensive care unit water sources are persistently colonized with multi-drug resistant bacteria and are the site of extensive horizontal gene transfer of antibiotic resistance genes.</title>
        <authorList>
            <person name="Diorio-Toth L."/>
        </authorList>
    </citation>
    <scope>NUCLEOTIDE SEQUENCE</scope>
    <source>
        <strain evidence="1">GD03885</strain>
    </source>
</reference>
<proteinExistence type="predicted"/>
<gene>
    <name evidence="1" type="ORF">N5C97_08855</name>
</gene>
<comment type="caution">
    <text evidence="1">The sequence shown here is derived from an EMBL/GenBank/DDBJ whole genome shotgun (WGS) entry which is preliminary data.</text>
</comment>
<dbReference type="Proteomes" id="UP001160116">
    <property type="component" value="Unassembled WGS sequence"/>
</dbReference>
<sequence>MKTDVNCNLNIHAEPTEIAEQIADGFIQPILNRRTEIAGQESSDQLYVDLMYKILLGRVAVIGVGAVGEFKGIAQALLEDILRVSEQQNASETQLSEYDFLNQVGRPS</sequence>
<name>A0AA42MAV1_ACIJO</name>